<feature type="transmembrane region" description="Helical" evidence="1">
    <location>
        <begin position="12"/>
        <end position="32"/>
    </location>
</feature>
<feature type="transmembrane region" description="Helical" evidence="1">
    <location>
        <begin position="126"/>
        <end position="143"/>
    </location>
</feature>
<dbReference type="GO" id="GO:0080120">
    <property type="term" value="P:CAAX-box protein maturation"/>
    <property type="evidence" value="ECO:0007669"/>
    <property type="project" value="UniProtKB-ARBA"/>
</dbReference>
<dbReference type="GO" id="GO:0008237">
    <property type="term" value="F:metallopeptidase activity"/>
    <property type="evidence" value="ECO:0007669"/>
    <property type="project" value="UniProtKB-KW"/>
</dbReference>
<gene>
    <name evidence="3" type="ORF">F6464_02535</name>
</gene>
<dbReference type="InterPro" id="IPR003675">
    <property type="entry name" value="Rce1/LyrA-like_dom"/>
</dbReference>
<keyword evidence="4" id="KW-1185">Reference proteome</keyword>
<dbReference type="GO" id="GO:0006508">
    <property type="term" value="P:proteolysis"/>
    <property type="evidence" value="ECO:0007669"/>
    <property type="project" value="UniProtKB-KW"/>
</dbReference>
<dbReference type="GO" id="GO:0004175">
    <property type="term" value="F:endopeptidase activity"/>
    <property type="evidence" value="ECO:0007669"/>
    <property type="project" value="UniProtKB-ARBA"/>
</dbReference>
<keyword evidence="3" id="KW-0378">Hydrolase</keyword>
<evidence type="ECO:0000259" key="2">
    <source>
        <dbReference type="Pfam" id="PF02517"/>
    </source>
</evidence>
<name>A0A7J5AKH1_9FLAO</name>
<keyword evidence="1" id="KW-0812">Transmembrane</keyword>
<feature type="transmembrane region" description="Helical" evidence="1">
    <location>
        <begin position="155"/>
        <end position="174"/>
    </location>
</feature>
<feature type="transmembrane region" description="Helical" evidence="1">
    <location>
        <begin position="255"/>
        <end position="275"/>
    </location>
</feature>
<comment type="caution">
    <text evidence="3">The sequence shown here is derived from an EMBL/GenBank/DDBJ whole genome shotgun (WGS) entry which is preliminary data.</text>
</comment>
<dbReference type="EMBL" id="WAEM01000001">
    <property type="protein sequence ID" value="KAB1157980.1"/>
    <property type="molecule type" value="Genomic_DNA"/>
</dbReference>
<dbReference type="PANTHER" id="PTHR39430">
    <property type="entry name" value="MEMBRANE-ASSOCIATED PROTEASE-RELATED"/>
    <property type="match status" value="1"/>
</dbReference>
<feature type="transmembrane region" description="Helical" evidence="1">
    <location>
        <begin position="180"/>
        <end position="201"/>
    </location>
</feature>
<keyword evidence="1" id="KW-1133">Transmembrane helix</keyword>
<evidence type="ECO:0000313" key="3">
    <source>
        <dbReference type="EMBL" id="KAB1157980.1"/>
    </source>
</evidence>
<dbReference type="RefSeq" id="WP_151106173.1">
    <property type="nucleotide sequence ID" value="NZ_WAEM01000001.1"/>
</dbReference>
<evidence type="ECO:0000313" key="4">
    <source>
        <dbReference type="Proteomes" id="UP000490922"/>
    </source>
</evidence>
<accession>A0A7J5AKH1</accession>
<feature type="transmembrane region" description="Helical" evidence="1">
    <location>
        <begin position="91"/>
        <end position="114"/>
    </location>
</feature>
<feature type="domain" description="CAAX prenyl protease 2/Lysostaphin resistance protein A-like" evidence="2">
    <location>
        <begin position="125"/>
        <end position="217"/>
    </location>
</feature>
<reference evidence="3 4" key="1">
    <citation type="submission" date="2019-09" db="EMBL/GenBank/DDBJ databases">
        <title>Flavobacterium sp. nov., isolated from glacier ice.</title>
        <authorList>
            <person name="Liu Q."/>
        </authorList>
    </citation>
    <scope>NUCLEOTIDE SEQUENCE [LARGE SCALE GENOMIC DNA]</scope>
    <source>
        <strain evidence="3 4">NBRC 112527</strain>
    </source>
</reference>
<sequence>MKTITTKQRILNASLTRILLGLLVCFIAFILAQQLTGKILDFSSLDKNYRNLIKGIISSIAVIAAYIYFYRKYEKRAITEFSNKEIAKYSITGVIIGVLLQCLTILVIILNGSFEIVSINPVSDMIIPFTVALSVAIFEEILIRGIIFRIVEEKLGSYISLFITAIIFGALHLSNPNSTLLSGLCVGIEAGFLMGAAYIYARNLWFPIAIHFAWNFMQSGIFGAITSGNEKTSSLLTAKITGSQLFTGGEFGPEGTIQAVIFCSLASILLLILSGNKIISPYWRKEY</sequence>
<dbReference type="AlphaFoldDB" id="A0A7J5AKH1"/>
<keyword evidence="3" id="KW-0645">Protease</keyword>
<evidence type="ECO:0000256" key="1">
    <source>
        <dbReference type="SAM" id="Phobius"/>
    </source>
</evidence>
<feature type="transmembrane region" description="Helical" evidence="1">
    <location>
        <begin position="208"/>
        <end position="226"/>
    </location>
</feature>
<keyword evidence="1" id="KW-0472">Membrane</keyword>
<dbReference type="Pfam" id="PF02517">
    <property type="entry name" value="Rce1-like"/>
    <property type="match status" value="1"/>
</dbReference>
<keyword evidence="3" id="KW-0482">Metalloprotease</keyword>
<dbReference type="OrthoDB" id="324900at2"/>
<dbReference type="Proteomes" id="UP000490922">
    <property type="component" value="Unassembled WGS sequence"/>
</dbReference>
<protein>
    <submittedName>
        <fullName evidence="3">CPBP family intramembrane metalloprotease</fullName>
    </submittedName>
</protein>
<proteinExistence type="predicted"/>
<feature type="transmembrane region" description="Helical" evidence="1">
    <location>
        <begin position="52"/>
        <end position="70"/>
    </location>
</feature>
<dbReference type="PANTHER" id="PTHR39430:SF1">
    <property type="entry name" value="PROTEASE"/>
    <property type="match status" value="1"/>
</dbReference>
<organism evidence="3 4">
    <name type="scientific">Flavobacterium luteum</name>
    <dbReference type="NCBI Taxonomy" id="2026654"/>
    <lineage>
        <taxon>Bacteria</taxon>
        <taxon>Pseudomonadati</taxon>
        <taxon>Bacteroidota</taxon>
        <taxon>Flavobacteriia</taxon>
        <taxon>Flavobacteriales</taxon>
        <taxon>Flavobacteriaceae</taxon>
        <taxon>Flavobacterium</taxon>
    </lineage>
</organism>